<dbReference type="InterPro" id="IPR016024">
    <property type="entry name" value="ARM-type_fold"/>
</dbReference>
<dbReference type="InterPro" id="IPR012336">
    <property type="entry name" value="Thioredoxin-like_fold"/>
</dbReference>
<reference evidence="4" key="1">
    <citation type="journal article" date="2020" name="mSystems">
        <title>Genome- and Community-Level Interaction Insights into Carbon Utilization and Element Cycling Functions of Hydrothermarchaeota in Hydrothermal Sediment.</title>
        <authorList>
            <person name="Zhou Z."/>
            <person name="Liu Y."/>
            <person name="Xu W."/>
            <person name="Pan J."/>
            <person name="Luo Z.H."/>
            <person name="Li M."/>
        </authorList>
    </citation>
    <scope>NUCLEOTIDE SEQUENCE [LARGE SCALE GENOMIC DNA]</scope>
    <source>
        <strain evidence="4">SpSt-87</strain>
    </source>
</reference>
<feature type="domain" description="Thioredoxin-like fold" evidence="3">
    <location>
        <begin position="93"/>
        <end position="154"/>
    </location>
</feature>
<dbReference type="SUPFAM" id="SSF52833">
    <property type="entry name" value="Thioredoxin-like"/>
    <property type="match status" value="1"/>
</dbReference>
<dbReference type="InterPro" id="IPR011989">
    <property type="entry name" value="ARM-like"/>
</dbReference>
<evidence type="ECO:0000259" key="3">
    <source>
        <dbReference type="Pfam" id="PF13192"/>
    </source>
</evidence>
<keyword evidence="2" id="KW-0249">Electron transport</keyword>
<dbReference type="Pfam" id="PF13192">
    <property type="entry name" value="Thioredoxin_3"/>
    <property type="match status" value="1"/>
</dbReference>
<dbReference type="Gene3D" id="1.25.10.10">
    <property type="entry name" value="Leucine-rich Repeat Variant"/>
    <property type="match status" value="1"/>
</dbReference>
<dbReference type="SUPFAM" id="SSF48371">
    <property type="entry name" value="ARM repeat"/>
    <property type="match status" value="1"/>
</dbReference>
<dbReference type="PANTHER" id="PTHR37170">
    <property type="entry name" value="GLUTAREDOXIN-RELATED"/>
    <property type="match status" value="1"/>
</dbReference>
<protein>
    <recommendedName>
        <fullName evidence="3">Thioredoxin-like fold domain-containing protein</fullName>
    </recommendedName>
</protein>
<dbReference type="PROSITE" id="PS51354">
    <property type="entry name" value="GLUTAREDOXIN_2"/>
    <property type="match status" value="1"/>
</dbReference>
<gene>
    <name evidence="4" type="ORF">ENW66_01395</name>
</gene>
<accession>A0A7C3M9I7</accession>
<comment type="similarity">
    <text evidence="1">Belongs to the glutaredoxin family.</text>
</comment>
<organism evidence="4">
    <name type="scientific">Archaeoglobus fulgidus</name>
    <dbReference type="NCBI Taxonomy" id="2234"/>
    <lineage>
        <taxon>Archaea</taxon>
        <taxon>Methanobacteriati</taxon>
        <taxon>Methanobacteriota</taxon>
        <taxon>Archaeoglobi</taxon>
        <taxon>Archaeoglobales</taxon>
        <taxon>Archaeoglobaceae</taxon>
        <taxon>Archaeoglobus</taxon>
    </lineage>
</organism>
<dbReference type="EMBL" id="DTLB01000006">
    <property type="protein sequence ID" value="HFW31597.1"/>
    <property type="molecule type" value="Genomic_DNA"/>
</dbReference>
<evidence type="ECO:0000313" key="4">
    <source>
        <dbReference type="EMBL" id="HFW31597.1"/>
    </source>
</evidence>
<proteinExistence type="inferred from homology"/>
<dbReference type="Pfam" id="PF13646">
    <property type="entry name" value="HEAT_2"/>
    <property type="match status" value="1"/>
</dbReference>
<keyword evidence="2" id="KW-0813">Transport</keyword>
<dbReference type="PANTHER" id="PTHR37170:SF1">
    <property type="entry name" value="GLUTAREDOXIN-LIKE PROTEIN"/>
    <property type="match status" value="1"/>
</dbReference>
<evidence type="ECO:0000256" key="1">
    <source>
        <dbReference type="ARBA" id="ARBA00007787"/>
    </source>
</evidence>
<sequence>MMRLHELQRNIKLRVSGSEEIYNHLKNLFSDEDRITLEFEPETRFFLPGVRIDSSEIYFHAVPEQNELQSFVNAIKIVAGGVKEGSEIRIITFVTPMCPKCRVTVDAINSLAKKFAIEHHIVDATMFPDFAERYNVMSVPTTFIGKMKFVGAVDLSKAEKYIRDALNGDYRDYLAEKLRGGEMEDVKALVVEERLGELLGELMGHEEFMVRLGAMAAAEALMGEKEVVEGVRNALRKLLKHEDIRIREDAAMMLGILGGEEDLEELKDLIREGGRVADSAREAVEEIMRRENGRNNY</sequence>
<dbReference type="Gene3D" id="3.40.30.80">
    <property type="match status" value="1"/>
</dbReference>
<dbReference type="InterPro" id="IPR036249">
    <property type="entry name" value="Thioredoxin-like_sf"/>
</dbReference>
<evidence type="ECO:0000256" key="2">
    <source>
        <dbReference type="ARBA" id="ARBA00022982"/>
    </source>
</evidence>
<comment type="caution">
    <text evidence="4">The sequence shown here is derived from an EMBL/GenBank/DDBJ whole genome shotgun (WGS) entry which is preliminary data.</text>
</comment>
<dbReference type="AlphaFoldDB" id="A0A7C3M9I7"/>
<name>A0A7C3M9I7_ARCFL</name>